<evidence type="ECO:0000313" key="2">
    <source>
        <dbReference type="Proteomes" id="UP001314205"/>
    </source>
</evidence>
<keyword evidence="2" id="KW-1185">Reference proteome</keyword>
<protein>
    <submittedName>
        <fullName evidence="1">Uncharacterized protein</fullName>
    </submittedName>
</protein>
<dbReference type="EMBL" id="CAVLGL010000079">
    <property type="protein sequence ID" value="CAK1585800.1"/>
    <property type="molecule type" value="Genomic_DNA"/>
</dbReference>
<comment type="caution">
    <text evidence="1">The sequence shown here is derived from an EMBL/GenBank/DDBJ whole genome shotgun (WGS) entry which is preliminary data.</text>
</comment>
<proteinExistence type="predicted"/>
<reference evidence="1 2" key="1">
    <citation type="submission" date="2023-11" db="EMBL/GenBank/DDBJ databases">
        <authorList>
            <person name="Hedman E."/>
            <person name="Englund M."/>
            <person name="Stromberg M."/>
            <person name="Nyberg Akerstrom W."/>
            <person name="Nylinder S."/>
            <person name="Jareborg N."/>
            <person name="Kallberg Y."/>
            <person name="Kronander E."/>
        </authorList>
    </citation>
    <scope>NUCLEOTIDE SEQUENCE [LARGE SCALE GENOMIC DNA]</scope>
</reference>
<name>A0AAV1KRX6_9NEOP</name>
<gene>
    <name evidence="1" type="ORF">PARMNEM_LOCUS6834</name>
</gene>
<accession>A0AAV1KRX6</accession>
<dbReference type="Proteomes" id="UP001314205">
    <property type="component" value="Unassembled WGS sequence"/>
</dbReference>
<sequence length="91" mass="10319">MALFPAYASNDTKETYVEDEPVRWEANSQVISGSNDAMEAQLLASDTEDENDKCMQTKSKPVVNNDDFYVDCKMDRGNLRVSTLYYPGRPQ</sequence>
<evidence type="ECO:0000313" key="1">
    <source>
        <dbReference type="EMBL" id="CAK1585800.1"/>
    </source>
</evidence>
<dbReference type="AlphaFoldDB" id="A0AAV1KRX6"/>
<organism evidence="1 2">
    <name type="scientific">Parnassius mnemosyne</name>
    <name type="common">clouded apollo</name>
    <dbReference type="NCBI Taxonomy" id="213953"/>
    <lineage>
        <taxon>Eukaryota</taxon>
        <taxon>Metazoa</taxon>
        <taxon>Ecdysozoa</taxon>
        <taxon>Arthropoda</taxon>
        <taxon>Hexapoda</taxon>
        <taxon>Insecta</taxon>
        <taxon>Pterygota</taxon>
        <taxon>Neoptera</taxon>
        <taxon>Endopterygota</taxon>
        <taxon>Lepidoptera</taxon>
        <taxon>Glossata</taxon>
        <taxon>Ditrysia</taxon>
        <taxon>Papilionoidea</taxon>
        <taxon>Papilionidae</taxon>
        <taxon>Parnassiinae</taxon>
        <taxon>Parnassini</taxon>
        <taxon>Parnassius</taxon>
        <taxon>Driopa</taxon>
    </lineage>
</organism>